<evidence type="ECO:0000256" key="1">
    <source>
        <dbReference type="SAM" id="MobiDB-lite"/>
    </source>
</evidence>
<organism evidence="3 4">
    <name type="scientific">Phreatobacter stygius</name>
    <dbReference type="NCBI Taxonomy" id="1940610"/>
    <lineage>
        <taxon>Bacteria</taxon>
        <taxon>Pseudomonadati</taxon>
        <taxon>Pseudomonadota</taxon>
        <taxon>Alphaproteobacteria</taxon>
        <taxon>Hyphomicrobiales</taxon>
        <taxon>Phreatobacteraceae</taxon>
        <taxon>Phreatobacter</taxon>
    </lineage>
</organism>
<dbReference type="RefSeq" id="WP_136961482.1">
    <property type="nucleotide sequence ID" value="NZ_CP039690.1"/>
</dbReference>
<accession>A0A4D7B8Z4</accession>
<feature type="region of interest" description="Disordered" evidence="1">
    <location>
        <begin position="56"/>
        <end position="81"/>
    </location>
</feature>
<name>A0A4D7B8Z4_9HYPH</name>
<sequence length="81" mass="8390">MMKLILAAILLPLAMAPALAHRISDTTGQTGARHTRGAAPTGACLNCADNDRSRSISVSPAERIQIDRQAVPSSAFSDSGS</sequence>
<feature type="chain" id="PRO_5020261602" evidence="2">
    <location>
        <begin position="21"/>
        <end position="81"/>
    </location>
</feature>
<protein>
    <submittedName>
        <fullName evidence="3">Uncharacterized protein</fullName>
    </submittedName>
</protein>
<keyword evidence="2" id="KW-0732">Signal</keyword>
<evidence type="ECO:0000256" key="2">
    <source>
        <dbReference type="SAM" id="SignalP"/>
    </source>
</evidence>
<dbReference type="EMBL" id="CP039690">
    <property type="protein sequence ID" value="QCI66036.1"/>
    <property type="molecule type" value="Genomic_DNA"/>
</dbReference>
<dbReference type="AlphaFoldDB" id="A0A4D7B8Z4"/>
<keyword evidence="4" id="KW-1185">Reference proteome</keyword>
<feature type="region of interest" description="Disordered" evidence="1">
    <location>
        <begin position="24"/>
        <end position="44"/>
    </location>
</feature>
<evidence type="ECO:0000313" key="3">
    <source>
        <dbReference type="EMBL" id="QCI66036.1"/>
    </source>
</evidence>
<feature type="compositionally biased region" description="Polar residues" evidence="1">
    <location>
        <begin position="71"/>
        <end position="81"/>
    </location>
</feature>
<gene>
    <name evidence="3" type="ORF">E8M01_18570</name>
</gene>
<reference evidence="3 4" key="1">
    <citation type="submission" date="2019-04" db="EMBL/GenBank/DDBJ databases">
        <title>Phreatobacter aquaticus sp. nov.</title>
        <authorList>
            <person name="Choi A."/>
        </authorList>
    </citation>
    <scope>NUCLEOTIDE SEQUENCE [LARGE SCALE GENOMIC DNA]</scope>
    <source>
        <strain evidence="3 4">KCTC 52518</strain>
    </source>
</reference>
<feature type="signal peptide" evidence="2">
    <location>
        <begin position="1"/>
        <end position="20"/>
    </location>
</feature>
<evidence type="ECO:0000313" key="4">
    <source>
        <dbReference type="Proteomes" id="UP000298781"/>
    </source>
</evidence>
<dbReference type="KEGG" id="pstg:E8M01_18570"/>
<proteinExistence type="predicted"/>
<dbReference type="Proteomes" id="UP000298781">
    <property type="component" value="Chromosome"/>
</dbReference>